<comment type="caution">
    <text evidence="2">The sequence shown here is derived from an EMBL/GenBank/DDBJ whole genome shotgun (WGS) entry which is preliminary data.</text>
</comment>
<feature type="transmembrane region" description="Helical" evidence="1">
    <location>
        <begin position="61"/>
        <end position="78"/>
    </location>
</feature>
<feature type="transmembrane region" description="Helical" evidence="1">
    <location>
        <begin position="99"/>
        <end position="119"/>
    </location>
</feature>
<dbReference type="AlphaFoldDB" id="A0A3D9H4Z3"/>
<dbReference type="OrthoDB" id="1445921at2"/>
<keyword evidence="1" id="KW-0472">Membrane</keyword>
<evidence type="ECO:0000313" key="2">
    <source>
        <dbReference type="EMBL" id="RED44583.1"/>
    </source>
</evidence>
<feature type="transmembrane region" description="Helical" evidence="1">
    <location>
        <begin position="21"/>
        <end position="49"/>
    </location>
</feature>
<evidence type="ECO:0000256" key="1">
    <source>
        <dbReference type="SAM" id="Phobius"/>
    </source>
</evidence>
<keyword evidence="3" id="KW-1185">Reference proteome</keyword>
<organism evidence="2 3">
    <name type="scientific">Winogradskyella eximia</name>
    <dbReference type="NCBI Taxonomy" id="262006"/>
    <lineage>
        <taxon>Bacteria</taxon>
        <taxon>Pseudomonadati</taxon>
        <taxon>Bacteroidota</taxon>
        <taxon>Flavobacteriia</taxon>
        <taxon>Flavobacteriales</taxon>
        <taxon>Flavobacteriaceae</taxon>
        <taxon>Winogradskyella</taxon>
    </lineage>
</organism>
<proteinExistence type="predicted"/>
<protein>
    <submittedName>
        <fullName evidence="2">Uncharacterized protein</fullName>
    </submittedName>
</protein>
<accession>A0A3D9H4Z3</accession>
<reference evidence="2 3" key="1">
    <citation type="submission" date="2018-07" db="EMBL/GenBank/DDBJ databases">
        <title>Genomic Encyclopedia of Type Strains, Phase III (KMG-III): the genomes of soil and plant-associated and newly described type strains.</title>
        <authorList>
            <person name="Whitman W."/>
        </authorList>
    </citation>
    <scope>NUCLEOTIDE SEQUENCE [LARGE SCALE GENOMIC DNA]</scope>
    <source>
        <strain evidence="2 3">CECT 7946</strain>
    </source>
</reference>
<keyword evidence="1" id="KW-0812">Transmembrane</keyword>
<keyword evidence="1" id="KW-1133">Transmembrane helix</keyword>
<dbReference type="RefSeq" id="WP_115817179.1">
    <property type="nucleotide sequence ID" value="NZ_QRDV01000003.1"/>
</dbReference>
<dbReference type="EMBL" id="QRDV01000003">
    <property type="protein sequence ID" value="RED44583.1"/>
    <property type="molecule type" value="Genomic_DNA"/>
</dbReference>
<sequence>MLDNYYITIFNHYKKVFGKKSITIALLYINALEISIALALGAFFMAFASQMKISVMSSSKFWVLFTLIALFIISKNWMRYNGKKRTILNAKSKRIDTSISLLWLIPIGCLTMAFILLQVQ</sequence>
<evidence type="ECO:0000313" key="3">
    <source>
        <dbReference type="Proteomes" id="UP000256980"/>
    </source>
</evidence>
<name>A0A3D9H4Z3_9FLAO</name>
<gene>
    <name evidence="2" type="ORF">DFQ10_103270</name>
</gene>
<dbReference type="Proteomes" id="UP000256980">
    <property type="component" value="Unassembled WGS sequence"/>
</dbReference>